<evidence type="ECO:0000313" key="5">
    <source>
        <dbReference type="Proteomes" id="UP000226031"/>
    </source>
</evidence>
<dbReference type="InterPro" id="IPR052772">
    <property type="entry name" value="Endo/PolyKinase_Domain-Protein"/>
</dbReference>
<dbReference type="PANTHER" id="PTHR46535">
    <property type="entry name" value="NEDD4-BINDING PROTEIN 2"/>
    <property type="match status" value="1"/>
</dbReference>
<dbReference type="VEuPathDB" id="FungiDB:EMCG_05026"/>
<accession>A0A2B7YZ00</accession>
<dbReference type="Gene3D" id="1.10.8.10">
    <property type="entry name" value="DNA helicase RuvA subunit, C-terminal domain"/>
    <property type="match status" value="1"/>
</dbReference>
<evidence type="ECO:0000259" key="3">
    <source>
        <dbReference type="PROSITE" id="PS51140"/>
    </source>
</evidence>
<dbReference type="InterPro" id="IPR003892">
    <property type="entry name" value="CUE"/>
</dbReference>
<feature type="region of interest" description="Disordered" evidence="1">
    <location>
        <begin position="385"/>
        <end position="407"/>
    </location>
</feature>
<feature type="domain" description="Smr" evidence="2">
    <location>
        <begin position="481"/>
        <end position="568"/>
    </location>
</feature>
<dbReference type="STRING" id="73230.A0A2B7YZ00"/>
<comment type="caution">
    <text evidence="4">The sequence shown here is derived from an EMBL/GenBank/DDBJ whole genome shotgun (WGS) entry which is preliminary data.</text>
</comment>
<dbReference type="InterPro" id="IPR036063">
    <property type="entry name" value="Smr_dom_sf"/>
</dbReference>
<dbReference type="SUPFAM" id="SSF160443">
    <property type="entry name" value="SMR domain-like"/>
    <property type="match status" value="1"/>
</dbReference>
<name>A0A2B7YZ00_9EURO</name>
<dbReference type="Pfam" id="PF26286">
    <property type="entry name" value="UBA_10"/>
    <property type="match status" value="1"/>
</dbReference>
<evidence type="ECO:0000256" key="1">
    <source>
        <dbReference type="SAM" id="MobiDB-lite"/>
    </source>
</evidence>
<dbReference type="SMART" id="SM01162">
    <property type="entry name" value="DUF1771"/>
    <property type="match status" value="1"/>
</dbReference>
<dbReference type="PROSITE" id="PS50828">
    <property type="entry name" value="SMR"/>
    <property type="match status" value="1"/>
</dbReference>
<dbReference type="SMART" id="SM00463">
    <property type="entry name" value="SMR"/>
    <property type="match status" value="1"/>
</dbReference>
<dbReference type="InterPro" id="IPR002625">
    <property type="entry name" value="Smr_dom"/>
</dbReference>
<feature type="region of interest" description="Disordered" evidence="1">
    <location>
        <begin position="79"/>
        <end position="113"/>
    </location>
</feature>
<dbReference type="InterPro" id="IPR009060">
    <property type="entry name" value="UBA-like_sf"/>
</dbReference>
<keyword evidence="5" id="KW-1185">Reference proteome</keyword>
<feature type="domain" description="CUE" evidence="3">
    <location>
        <begin position="160"/>
        <end position="203"/>
    </location>
</feature>
<dbReference type="InterPro" id="IPR058864">
    <property type="entry name" value="UBA_10"/>
</dbReference>
<proteinExistence type="predicted"/>
<dbReference type="Pfam" id="PF08590">
    <property type="entry name" value="DUF1771"/>
    <property type="match status" value="1"/>
</dbReference>
<dbReference type="GO" id="GO:0043130">
    <property type="term" value="F:ubiquitin binding"/>
    <property type="evidence" value="ECO:0007669"/>
    <property type="project" value="InterPro"/>
</dbReference>
<evidence type="ECO:0008006" key="6">
    <source>
        <dbReference type="Google" id="ProtNLM"/>
    </source>
</evidence>
<feature type="region of interest" description="Disordered" evidence="1">
    <location>
        <begin position="214"/>
        <end position="256"/>
    </location>
</feature>
<dbReference type="EMBL" id="PDND01000252">
    <property type="protein sequence ID" value="PGH29334.1"/>
    <property type="molecule type" value="Genomic_DNA"/>
</dbReference>
<reference evidence="4 5" key="1">
    <citation type="submission" date="2017-10" db="EMBL/GenBank/DDBJ databases">
        <title>Comparative genomics in systemic dimorphic fungi from Ajellomycetaceae.</title>
        <authorList>
            <person name="Munoz J.F."/>
            <person name="Mcewen J.G."/>
            <person name="Clay O.K."/>
            <person name="Cuomo C.A."/>
        </authorList>
    </citation>
    <scope>NUCLEOTIDE SEQUENCE [LARGE SCALE GENOMIC DNA]</scope>
    <source>
        <strain evidence="4 5">UAMH4076</strain>
    </source>
</reference>
<evidence type="ECO:0000313" key="4">
    <source>
        <dbReference type="EMBL" id="PGH29334.1"/>
    </source>
</evidence>
<feature type="region of interest" description="Disordered" evidence="1">
    <location>
        <begin position="133"/>
        <end position="152"/>
    </location>
</feature>
<evidence type="ECO:0000259" key="2">
    <source>
        <dbReference type="PROSITE" id="PS50828"/>
    </source>
</evidence>
<dbReference type="PANTHER" id="PTHR46535:SF1">
    <property type="entry name" value="NEDD4-BINDING PROTEIN 2"/>
    <property type="match status" value="1"/>
</dbReference>
<dbReference type="CDD" id="cd14279">
    <property type="entry name" value="CUE"/>
    <property type="match status" value="1"/>
</dbReference>
<dbReference type="Pfam" id="PF02845">
    <property type="entry name" value="CUE"/>
    <property type="match status" value="1"/>
</dbReference>
<dbReference type="SUPFAM" id="SSF46934">
    <property type="entry name" value="UBA-like"/>
    <property type="match status" value="1"/>
</dbReference>
<dbReference type="Proteomes" id="UP000226031">
    <property type="component" value="Unassembled WGS sequence"/>
</dbReference>
<dbReference type="AlphaFoldDB" id="A0A2B7YZ00"/>
<gene>
    <name evidence="4" type="ORF">GX50_07919</name>
</gene>
<feature type="compositionally biased region" description="Basic residues" evidence="1">
    <location>
        <begin position="235"/>
        <end position="247"/>
    </location>
</feature>
<dbReference type="GO" id="GO:0005634">
    <property type="term" value="C:nucleus"/>
    <property type="evidence" value="ECO:0007669"/>
    <property type="project" value="TreeGrafter"/>
</dbReference>
<organism evidence="4 5">
    <name type="scientific">[Emmonsia] crescens</name>
    <dbReference type="NCBI Taxonomy" id="73230"/>
    <lineage>
        <taxon>Eukaryota</taxon>
        <taxon>Fungi</taxon>
        <taxon>Dikarya</taxon>
        <taxon>Ascomycota</taxon>
        <taxon>Pezizomycotina</taxon>
        <taxon>Eurotiomycetes</taxon>
        <taxon>Eurotiomycetidae</taxon>
        <taxon>Onygenales</taxon>
        <taxon>Ajellomycetaceae</taxon>
        <taxon>Emergomyces</taxon>
    </lineage>
</organism>
<dbReference type="GO" id="GO:0004519">
    <property type="term" value="F:endonuclease activity"/>
    <property type="evidence" value="ECO:0007669"/>
    <property type="project" value="TreeGrafter"/>
</dbReference>
<protein>
    <recommendedName>
        <fullName evidence="6">Smr domain-containing protein</fullName>
    </recommendedName>
</protein>
<dbReference type="PROSITE" id="PS51140">
    <property type="entry name" value="CUE"/>
    <property type="match status" value="1"/>
</dbReference>
<dbReference type="Gene3D" id="3.30.1370.110">
    <property type="match status" value="1"/>
</dbReference>
<sequence>MPHESAWCYKHALPDPLTGILLTFFAVTLREQGLEDEYCPPLDPALFAAIASDYDLLDDNSVQQLRDTLDALRASADEQGNAAFDPSGTSGQGDQDGFASEQDGSHPTLNSLSSNLTSIESDFSAVSLEENQKPTRLGGGWSGPHAQQSPTRVSKITGLTLEGKTTYLMEMFPSIDHYTIVHTLRKCDEDIDRSMDVLLNLAFFEDQSADDKEDKVSIPKGIDGFEGDIHSSERKRAKSKRSKKQGSFHHSSASALAQREINKVENKWENSKRDVDFICCRTYLSPKSVTSTYHLNGASLPNTLHSLASTEAEQHAKDMMDNSVTLTQIAELQQEFHKISPEKLAGLLRLARNSISAASELATVMITVKPPPPSTDIIQIKQTPVDLDDSPTQPRKIPSWTRQPQRDHLTSRAIANSHIIAGHSAFTQANSAYRRGRSDHLMGGAAGYYSAVGREHMEKAKKEAAAAADALVESQSNSRLLDLHGVSVQHAVGITKRRVEAWWDSLGDTKYAPGGWGPVQEGYRIITGLGRHSKNGTAKLGPAVARALANEGWKVEVGQGYLTVTGMARRR</sequence>
<dbReference type="InterPro" id="IPR013899">
    <property type="entry name" value="DUF1771"/>
</dbReference>